<evidence type="ECO:0000313" key="4">
    <source>
        <dbReference type="Proteomes" id="UP000054408"/>
    </source>
</evidence>
<dbReference type="GO" id="GO:0140291">
    <property type="term" value="P:peptidyl-glutamate ADP-deribosylation"/>
    <property type="evidence" value="ECO:0007669"/>
    <property type="project" value="TreeGrafter"/>
</dbReference>
<dbReference type="OMA" id="GPNIQKE"/>
<accession>A0A0L0DUM2</accession>
<evidence type="ECO:0000259" key="2">
    <source>
        <dbReference type="PROSITE" id="PS51154"/>
    </source>
</evidence>
<feature type="compositionally biased region" description="Low complexity" evidence="1">
    <location>
        <begin position="1"/>
        <end position="18"/>
    </location>
</feature>
<dbReference type="OrthoDB" id="6133115at2759"/>
<dbReference type="SMART" id="SM00506">
    <property type="entry name" value="A1pp"/>
    <property type="match status" value="1"/>
</dbReference>
<dbReference type="AlphaFoldDB" id="A0A0L0DUM2"/>
<feature type="compositionally biased region" description="Polar residues" evidence="1">
    <location>
        <begin position="19"/>
        <end position="33"/>
    </location>
</feature>
<dbReference type="PANTHER" id="PTHR11106:SF27">
    <property type="entry name" value="MACRO DOMAIN-CONTAINING PROTEIN"/>
    <property type="match status" value="1"/>
</dbReference>
<feature type="region of interest" description="Disordered" evidence="1">
    <location>
        <begin position="293"/>
        <end position="351"/>
    </location>
</feature>
<sequence length="351" mass="37175">METSETQTQEEVTQELTQPFTQEALCSSSSPSLRPTKRAVNGDDSPRPSKRARRLDDGVTAVEDIAAWPTYAAAHKLDSKVAPSPGELSYDYAPELNEKIALWSGDMTKLAVDAIVNAANRTLLGGGGIDGAIHRAAGSKLRRTCSLLGGCEVGDAKITPGFNLPAAHVIHTVGPIGRKPKLLSRCYTSVLDLAKAEGLRSVCFCCISTGIYGFPNELAALVAPATVREWLEASPLNAAAFDRIVFCTFLPTDTALYEASLRRIFPLAPPPAPVAGQALRRDSTILIESLAVGDSDSGTVSDSDSDSDSATESAEPEPEPDLVPQPQAQPLPVQSTAKRNSATITSFFAPQ</sequence>
<keyword evidence="4" id="KW-1185">Reference proteome</keyword>
<reference evidence="3 4" key="1">
    <citation type="submission" date="2010-05" db="EMBL/GenBank/DDBJ databases">
        <title>The Genome Sequence of Thecamonas trahens ATCC 50062.</title>
        <authorList>
            <consortium name="The Broad Institute Genome Sequencing Platform"/>
            <person name="Russ C."/>
            <person name="Cuomo C."/>
            <person name="Shea T."/>
            <person name="Young S.K."/>
            <person name="Zeng Q."/>
            <person name="Koehrsen M."/>
            <person name="Haas B."/>
            <person name="Borodovsky M."/>
            <person name="Guigo R."/>
            <person name="Alvarado L."/>
            <person name="Berlin A."/>
            <person name="Bochicchio J."/>
            <person name="Borenstein D."/>
            <person name="Chapman S."/>
            <person name="Chen Z."/>
            <person name="Freedman E."/>
            <person name="Gellesch M."/>
            <person name="Goldberg J."/>
            <person name="Griggs A."/>
            <person name="Gujja S."/>
            <person name="Heilman E."/>
            <person name="Heiman D."/>
            <person name="Hepburn T."/>
            <person name="Howarth C."/>
            <person name="Jen D."/>
            <person name="Larson L."/>
            <person name="Mehta T."/>
            <person name="Park D."/>
            <person name="Pearson M."/>
            <person name="Roberts A."/>
            <person name="Saif S."/>
            <person name="Shenoy N."/>
            <person name="Sisk P."/>
            <person name="Stolte C."/>
            <person name="Sykes S."/>
            <person name="Thomson T."/>
            <person name="Walk T."/>
            <person name="White J."/>
            <person name="Yandava C."/>
            <person name="Burger G."/>
            <person name="Gray M.W."/>
            <person name="Holland P.W.H."/>
            <person name="King N."/>
            <person name="Lang F.B.F."/>
            <person name="Roger A.J."/>
            <person name="Ruiz-Trillo I."/>
            <person name="Lander E."/>
            <person name="Nusbaum C."/>
        </authorList>
    </citation>
    <scope>NUCLEOTIDE SEQUENCE [LARGE SCALE GENOMIC DNA]</scope>
    <source>
        <strain evidence="3 4">ATCC 50062</strain>
    </source>
</reference>
<dbReference type="STRING" id="461836.A0A0L0DUM2"/>
<feature type="compositionally biased region" description="Acidic residues" evidence="1">
    <location>
        <begin position="303"/>
        <end position="320"/>
    </location>
</feature>
<name>A0A0L0DUM2_THETB</name>
<dbReference type="Proteomes" id="UP000054408">
    <property type="component" value="Unassembled WGS sequence"/>
</dbReference>
<dbReference type="GO" id="GO:0006974">
    <property type="term" value="P:DNA damage response"/>
    <property type="evidence" value="ECO:0007669"/>
    <property type="project" value="TreeGrafter"/>
</dbReference>
<dbReference type="InterPro" id="IPR043472">
    <property type="entry name" value="Macro_dom-like"/>
</dbReference>
<dbReference type="CDD" id="cd02908">
    <property type="entry name" value="Macro_OAADPr_deacetylase"/>
    <property type="match status" value="1"/>
</dbReference>
<dbReference type="SUPFAM" id="SSF52949">
    <property type="entry name" value="Macro domain-like"/>
    <property type="match status" value="1"/>
</dbReference>
<dbReference type="PANTHER" id="PTHR11106">
    <property type="entry name" value="GANGLIOSIDE INDUCED DIFFERENTIATION ASSOCIATED PROTEIN 2-RELATED"/>
    <property type="match status" value="1"/>
</dbReference>
<dbReference type="PROSITE" id="PS51154">
    <property type="entry name" value="MACRO"/>
    <property type="match status" value="1"/>
</dbReference>
<dbReference type="Pfam" id="PF01661">
    <property type="entry name" value="Macro"/>
    <property type="match status" value="1"/>
</dbReference>
<feature type="compositionally biased region" description="Low complexity" evidence="1">
    <location>
        <begin position="293"/>
        <end position="302"/>
    </location>
</feature>
<dbReference type="EMBL" id="GL349509">
    <property type="protein sequence ID" value="KNC55902.1"/>
    <property type="molecule type" value="Genomic_DNA"/>
</dbReference>
<gene>
    <name evidence="3" type="ORF">AMSG_11368</name>
</gene>
<organism evidence="3 4">
    <name type="scientific">Thecamonas trahens ATCC 50062</name>
    <dbReference type="NCBI Taxonomy" id="461836"/>
    <lineage>
        <taxon>Eukaryota</taxon>
        <taxon>Apusozoa</taxon>
        <taxon>Apusomonadida</taxon>
        <taxon>Apusomonadidae</taxon>
        <taxon>Thecamonas</taxon>
    </lineage>
</organism>
<feature type="region of interest" description="Disordered" evidence="1">
    <location>
        <begin position="1"/>
        <end position="55"/>
    </location>
</feature>
<feature type="domain" description="Macro" evidence="2">
    <location>
        <begin position="87"/>
        <end position="265"/>
    </location>
</feature>
<evidence type="ECO:0000313" key="3">
    <source>
        <dbReference type="EMBL" id="KNC55902.1"/>
    </source>
</evidence>
<dbReference type="RefSeq" id="XP_013752721.1">
    <property type="nucleotide sequence ID" value="XM_013897267.1"/>
</dbReference>
<dbReference type="GeneID" id="25569344"/>
<dbReference type="eggNOG" id="KOG2633">
    <property type="taxonomic scope" value="Eukaryota"/>
</dbReference>
<proteinExistence type="predicted"/>
<dbReference type="GO" id="GO:0042278">
    <property type="term" value="P:purine nucleoside metabolic process"/>
    <property type="evidence" value="ECO:0007669"/>
    <property type="project" value="TreeGrafter"/>
</dbReference>
<dbReference type="GO" id="GO:0005654">
    <property type="term" value="C:nucleoplasm"/>
    <property type="evidence" value="ECO:0007669"/>
    <property type="project" value="TreeGrafter"/>
</dbReference>
<feature type="compositionally biased region" description="Polar residues" evidence="1">
    <location>
        <begin position="335"/>
        <end position="351"/>
    </location>
</feature>
<evidence type="ECO:0000256" key="1">
    <source>
        <dbReference type="SAM" id="MobiDB-lite"/>
    </source>
</evidence>
<protein>
    <submittedName>
        <fullName evidence="3">MACRO domain-containing protein 1</fullName>
    </submittedName>
</protein>
<dbReference type="GO" id="GO:0140293">
    <property type="term" value="F:ADP-ribosylglutamate hydrolase activity"/>
    <property type="evidence" value="ECO:0007669"/>
    <property type="project" value="TreeGrafter"/>
</dbReference>
<dbReference type="InterPro" id="IPR002589">
    <property type="entry name" value="Macro_dom"/>
</dbReference>
<dbReference type="Gene3D" id="3.40.220.10">
    <property type="entry name" value="Leucine Aminopeptidase, subunit E, domain 1"/>
    <property type="match status" value="1"/>
</dbReference>